<dbReference type="PANTHER" id="PTHR44329:SF288">
    <property type="entry name" value="MITOGEN-ACTIVATED PROTEIN KINASE KINASE KINASE 20"/>
    <property type="match status" value="1"/>
</dbReference>
<dbReference type="PANTHER" id="PTHR44329">
    <property type="entry name" value="SERINE/THREONINE-PROTEIN KINASE TNNI3K-RELATED"/>
    <property type="match status" value="1"/>
</dbReference>
<evidence type="ECO:0000256" key="1">
    <source>
        <dbReference type="ARBA" id="ARBA00022679"/>
    </source>
</evidence>
<dbReference type="EMBL" id="BLAL01000058">
    <property type="protein sequence ID" value="GES81759.1"/>
    <property type="molecule type" value="Genomic_DNA"/>
</dbReference>
<evidence type="ECO:0000256" key="4">
    <source>
        <dbReference type="ARBA" id="ARBA00022840"/>
    </source>
</evidence>
<comment type="caution">
    <text evidence="6">The sequence shown here is derived from an EMBL/GenBank/DDBJ whole genome shotgun (WGS) entry which is preliminary data.</text>
</comment>
<dbReference type="GO" id="GO:0005524">
    <property type="term" value="F:ATP binding"/>
    <property type="evidence" value="ECO:0007669"/>
    <property type="project" value="UniProtKB-KW"/>
</dbReference>
<dbReference type="OrthoDB" id="2322268at2759"/>
<evidence type="ECO:0000256" key="2">
    <source>
        <dbReference type="ARBA" id="ARBA00022741"/>
    </source>
</evidence>
<evidence type="ECO:0000259" key="5">
    <source>
        <dbReference type="PROSITE" id="PS50011"/>
    </source>
</evidence>
<gene>
    <name evidence="6" type="ORF">RCL2_000900000</name>
</gene>
<dbReference type="Proteomes" id="UP000615446">
    <property type="component" value="Unassembled WGS sequence"/>
</dbReference>
<name>A0A8H3L6W4_9GLOM</name>
<evidence type="ECO:0000313" key="6">
    <source>
        <dbReference type="EMBL" id="GES81759.1"/>
    </source>
</evidence>
<dbReference type="GO" id="GO:0004674">
    <property type="term" value="F:protein serine/threonine kinase activity"/>
    <property type="evidence" value="ECO:0007669"/>
    <property type="project" value="TreeGrafter"/>
</dbReference>
<dbReference type="SUPFAM" id="SSF56112">
    <property type="entry name" value="Protein kinase-like (PK-like)"/>
    <property type="match status" value="2"/>
</dbReference>
<dbReference type="InterPro" id="IPR011009">
    <property type="entry name" value="Kinase-like_dom_sf"/>
</dbReference>
<dbReference type="Gene3D" id="1.10.510.10">
    <property type="entry name" value="Transferase(Phosphotransferase) domain 1"/>
    <property type="match status" value="1"/>
</dbReference>
<keyword evidence="4" id="KW-0067">ATP-binding</keyword>
<feature type="domain" description="Protein kinase" evidence="5">
    <location>
        <begin position="660"/>
        <end position="939"/>
    </location>
</feature>
<keyword evidence="3 6" id="KW-0418">Kinase</keyword>
<accession>A0A8H3L6W4</accession>
<organism evidence="6 7">
    <name type="scientific">Rhizophagus clarus</name>
    <dbReference type="NCBI Taxonomy" id="94130"/>
    <lineage>
        <taxon>Eukaryota</taxon>
        <taxon>Fungi</taxon>
        <taxon>Fungi incertae sedis</taxon>
        <taxon>Mucoromycota</taxon>
        <taxon>Glomeromycotina</taxon>
        <taxon>Glomeromycetes</taxon>
        <taxon>Glomerales</taxon>
        <taxon>Glomeraceae</taxon>
        <taxon>Rhizophagus</taxon>
    </lineage>
</organism>
<keyword evidence="1" id="KW-0808">Transferase</keyword>
<protein>
    <submittedName>
        <fullName evidence="6">Kinase-like domain-containing protein</fullName>
    </submittedName>
</protein>
<proteinExistence type="predicted"/>
<reference evidence="6" key="1">
    <citation type="submission" date="2019-10" db="EMBL/GenBank/DDBJ databases">
        <title>Conservation and host-specific expression of non-tandemly repeated heterogenous ribosome RNA gene in arbuscular mycorrhizal fungi.</title>
        <authorList>
            <person name="Maeda T."/>
            <person name="Kobayashi Y."/>
            <person name="Nakagawa T."/>
            <person name="Ezawa T."/>
            <person name="Yamaguchi K."/>
            <person name="Bino T."/>
            <person name="Nishimoto Y."/>
            <person name="Shigenobu S."/>
            <person name="Kawaguchi M."/>
        </authorList>
    </citation>
    <scope>NUCLEOTIDE SEQUENCE</scope>
    <source>
        <strain evidence="6">HR1</strain>
    </source>
</reference>
<dbReference type="InterPro" id="IPR051681">
    <property type="entry name" value="Ser/Thr_Kinases-Pseudokinases"/>
</dbReference>
<dbReference type="PROSITE" id="PS50011">
    <property type="entry name" value="PROTEIN_KINASE_DOM"/>
    <property type="match status" value="1"/>
</dbReference>
<sequence>MSENEIKCKNCDEIRTNIKRKWETQLMFETHDDTIIEWIPYNQFNDVEEIKKSDYDAVYSAIWKDGPLQHDEHYEELRRAPNKEIILRCLYNLQNIINDLLYEAKLYSAERSKDNYLKIYGISQNPDTEDYILVFNDGYCLDCVYLTIWEKGPLKYDEHCGWLKRMPNKKVVLKYFYNLPNIINDFLYEINSYSIETFKHNDILNICGISQNPDTKDYIAVLNDAYCENCSGIYTNIYYKWIPNKKVTLKCLHNMQDLNNELLNEINSYSIEIFKNNDILNMYGISQDPDTKNYILVLNSDYCEKCNEIYTNIYYKWSIWKDGSLQHDKHYGIVKRISNKKVTLRSLYSSQNIAHNFLNEVAKEFLIRKNPFYNNLLGLSQNPDTNACIIVLNNSYCENCNKIYTNINYKWCKPCQINNLKRNFVNWTSGNEKIDEFIQETQLIKTTYNSMIEWIPYNQFIDVKEINKSDSSVIYSAVWKEGPLSPLMYKLYYDCSKWRRNSLNKKVILKYFYSSNKFLNDEPDEWISYNQFSSIKEINKDDFSIVYSAMWMGGPLQYDWSNKELKRKSNKKVTLKYLYDLQDINEFLNEIESYSIEKSENNNILNIYGISQDPITKDYIIVLQDGVVAKYIQSYIINEMQLKISRWDDIMVEWVPYNQFNNVKEIGRGGFSIVYSATWKDGPLQHDECYGKSKRMPNKEVALKCLKNSQNLSNEFLNEIKKYSISNDDKILNLYGISRNPDTKDYIMILKYADSGNINNYSYISINWYWYEKLSVLKYIIEGLEKIHNNNMVHRDFHTGNILLSYDHYNFYTGSGNFIGNVYISDMGLCGEVDNIDKTNLYGDMPYVAPEVLRGDSYTKAADIYSFGMIMYFVATKRQPFADCAHDNILALNICNGIRPKINEKEAPKCYIDLMERCWNSNPNNRPNAIEVYKLIRLFQLEKNEEIKKQFEEAEEYRKANLLSVENNRSINLHPQAYYTSRLLNPFTKDLPKCDYNSRYQLRMKMIMNNQKKNENYLEHYCLTNVT</sequence>
<keyword evidence="2" id="KW-0547">Nucleotide-binding</keyword>
<dbReference type="InterPro" id="IPR001245">
    <property type="entry name" value="Ser-Thr/Tyr_kinase_cat_dom"/>
</dbReference>
<dbReference type="InterPro" id="IPR000719">
    <property type="entry name" value="Prot_kinase_dom"/>
</dbReference>
<dbReference type="Pfam" id="PF07714">
    <property type="entry name" value="PK_Tyr_Ser-Thr"/>
    <property type="match status" value="1"/>
</dbReference>
<evidence type="ECO:0000256" key="3">
    <source>
        <dbReference type="ARBA" id="ARBA00022777"/>
    </source>
</evidence>
<dbReference type="AlphaFoldDB" id="A0A8H3L6W4"/>
<dbReference type="SMART" id="SM00220">
    <property type="entry name" value="S_TKc"/>
    <property type="match status" value="1"/>
</dbReference>
<evidence type="ECO:0000313" key="7">
    <source>
        <dbReference type="Proteomes" id="UP000615446"/>
    </source>
</evidence>